<feature type="region of interest" description="Disordered" evidence="10">
    <location>
        <begin position="222"/>
        <end position="284"/>
    </location>
</feature>
<dbReference type="AlphaFoldDB" id="D3B761"/>
<feature type="compositionally biased region" description="Low complexity" evidence="10">
    <location>
        <begin position="703"/>
        <end position="724"/>
    </location>
</feature>
<dbReference type="InParanoid" id="D3B761"/>
<dbReference type="FunCoup" id="D3B761">
    <property type="interactions" value="745"/>
</dbReference>
<proteinExistence type="inferred from homology"/>
<dbReference type="SUPFAM" id="SSF47781">
    <property type="entry name" value="RuvA domain 2-like"/>
    <property type="match status" value="1"/>
</dbReference>
<dbReference type="SUPFAM" id="SSF52980">
    <property type="entry name" value="Restriction endonuclease-like"/>
    <property type="match status" value="1"/>
</dbReference>
<dbReference type="GO" id="GO:0000724">
    <property type="term" value="P:double-strand break repair via homologous recombination"/>
    <property type="evidence" value="ECO:0007669"/>
    <property type="project" value="TreeGrafter"/>
</dbReference>
<comment type="similarity">
    <text evidence="2">Belongs to the XPF family.</text>
</comment>
<feature type="region of interest" description="Disordered" evidence="10">
    <location>
        <begin position="703"/>
        <end position="731"/>
    </location>
</feature>
<evidence type="ECO:0000256" key="10">
    <source>
        <dbReference type="SAM" id="MobiDB-lite"/>
    </source>
</evidence>
<dbReference type="GO" id="GO:0000110">
    <property type="term" value="C:nucleotide-excision repair factor 1 complex"/>
    <property type="evidence" value="ECO:0007669"/>
    <property type="project" value="TreeGrafter"/>
</dbReference>
<evidence type="ECO:0000256" key="1">
    <source>
        <dbReference type="ARBA" id="ARBA00004123"/>
    </source>
</evidence>
<evidence type="ECO:0000313" key="13">
    <source>
        <dbReference type="Proteomes" id="UP000001396"/>
    </source>
</evidence>
<evidence type="ECO:0000256" key="4">
    <source>
        <dbReference type="ARBA" id="ARBA00022759"/>
    </source>
</evidence>
<keyword evidence="13" id="KW-1185">Reference proteome</keyword>
<dbReference type="Proteomes" id="UP000001396">
    <property type="component" value="Unassembled WGS sequence"/>
</dbReference>
<keyword evidence="5" id="KW-0227">DNA damage</keyword>
<dbReference type="GO" id="GO:0000014">
    <property type="term" value="F:single-stranded DNA endodeoxyribonuclease activity"/>
    <property type="evidence" value="ECO:0007669"/>
    <property type="project" value="TreeGrafter"/>
</dbReference>
<keyword evidence="3" id="KW-0540">Nuclease</keyword>
<evidence type="ECO:0000256" key="5">
    <source>
        <dbReference type="ARBA" id="ARBA00022763"/>
    </source>
</evidence>
<dbReference type="InterPro" id="IPR010994">
    <property type="entry name" value="RuvA_2-like"/>
</dbReference>
<dbReference type="STRING" id="670386.D3B761"/>
<evidence type="ECO:0000256" key="6">
    <source>
        <dbReference type="ARBA" id="ARBA00022801"/>
    </source>
</evidence>
<name>D3B761_HETP5</name>
<reference evidence="12 13" key="1">
    <citation type="journal article" date="2011" name="Genome Res.">
        <title>Phylogeny-wide analysis of social amoeba genomes highlights ancient origins for complex intercellular communication.</title>
        <authorList>
            <person name="Heidel A.J."/>
            <person name="Lawal H.M."/>
            <person name="Felder M."/>
            <person name="Schilde C."/>
            <person name="Helps N.R."/>
            <person name="Tunggal B."/>
            <person name="Rivero F."/>
            <person name="John U."/>
            <person name="Schleicher M."/>
            <person name="Eichinger L."/>
            <person name="Platzer M."/>
            <person name="Noegel A.A."/>
            <person name="Schaap P."/>
            <person name="Gloeckner G."/>
        </authorList>
    </citation>
    <scope>NUCLEOTIDE SEQUENCE [LARGE SCALE GENOMIC DNA]</scope>
    <source>
        <strain evidence="13">ATCC 26659 / Pp 5 / PN500</strain>
    </source>
</reference>
<dbReference type="CDD" id="cd20078">
    <property type="entry name" value="XPF_nuclease_XPF_euk"/>
    <property type="match status" value="1"/>
</dbReference>
<feature type="compositionally biased region" description="Basic and acidic residues" evidence="10">
    <location>
        <begin position="97"/>
        <end position="107"/>
    </location>
</feature>
<feature type="domain" description="ERCC4" evidence="11">
    <location>
        <begin position="473"/>
        <end position="553"/>
    </location>
</feature>
<dbReference type="FunFam" id="3.40.50.10130:FF:000002">
    <property type="entry name" value="DNA repair endonuclease XPF"/>
    <property type="match status" value="1"/>
</dbReference>
<evidence type="ECO:0000256" key="7">
    <source>
        <dbReference type="ARBA" id="ARBA00023125"/>
    </source>
</evidence>
<keyword evidence="8" id="KW-0234">DNA repair</keyword>
<feature type="compositionally biased region" description="Basic and acidic residues" evidence="10">
    <location>
        <begin position="114"/>
        <end position="126"/>
    </location>
</feature>
<dbReference type="InterPro" id="IPR006166">
    <property type="entry name" value="ERCC4_domain"/>
</dbReference>
<keyword evidence="6" id="KW-0378">Hydrolase</keyword>
<comment type="subcellular location">
    <subcellularLocation>
        <location evidence="1">Nucleus</location>
    </subcellularLocation>
</comment>
<dbReference type="GO" id="GO:1901255">
    <property type="term" value="P:nucleotide-excision repair involved in interstrand cross-link repair"/>
    <property type="evidence" value="ECO:0007669"/>
    <property type="project" value="TreeGrafter"/>
</dbReference>
<dbReference type="RefSeq" id="XP_020434721.1">
    <property type="nucleotide sequence ID" value="XM_020575201.1"/>
</dbReference>
<keyword evidence="9" id="KW-0539">Nucleus</keyword>
<dbReference type="Gene3D" id="3.40.50.10130">
    <property type="match status" value="1"/>
</dbReference>
<dbReference type="PANTHER" id="PTHR10150">
    <property type="entry name" value="DNA REPAIR ENDONUCLEASE XPF"/>
    <property type="match status" value="1"/>
</dbReference>
<feature type="compositionally biased region" description="Low complexity" evidence="10">
    <location>
        <begin position="135"/>
        <end position="151"/>
    </location>
</feature>
<dbReference type="EMBL" id="ADBJ01000018">
    <property type="protein sequence ID" value="EFA82604.1"/>
    <property type="molecule type" value="Genomic_DNA"/>
</dbReference>
<dbReference type="GeneID" id="31359783"/>
<dbReference type="InterPro" id="IPR011335">
    <property type="entry name" value="Restrct_endonuc-II-like"/>
</dbReference>
<evidence type="ECO:0000256" key="3">
    <source>
        <dbReference type="ARBA" id="ARBA00022722"/>
    </source>
</evidence>
<protein>
    <submittedName>
        <fullName evidence="12">DNA excision repair protein 4</fullName>
    </submittedName>
</protein>
<evidence type="ECO:0000259" key="11">
    <source>
        <dbReference type="SMART" id="SM00891"/>
    </source>
</evidence>
<dbReference type="GO" id="GO:0003684">
    <property type="term" value="F:damaged DNA binding"/>
    <property type="evidence" value="ECO:0007669"/>
    <property type="project" value="TreeGrafter"/>
</dbReference>
<feature type="compositionally biased region" description="Low complexity" evidence="10">
    <location>
        <begin position="249"/>
        <end position="262"/>
    </location>
</feature>
<evidence type="ECO:0000256" key="8">
    <source>
        <dbReference type="ARBA" id="ARBA00023204"/>
    </source>
</evidence>
<dbReference type="GO" id="GO:0000712">
    <property type="term" value="P:resolution of meiotic recombination intermediates"/>
    <property type="evidence" value="ECO:0007669"/>
    <property type="project" value="TreeGrafter"/>
</dbReference>
<dbReference type="SMART" id="SM00891">
    <property type="entry name" value="ERCC4"/>
    <property type="match status" value="1"/>
</dbReference>
<gene>
    <name evidence="12" type="primary">ercc4</name>
    <name evidence="12" type="ORF">PPL_04296</name>
</gene>
<evidence type="ECO:0000313" key="12">
    <source>
        <dbReference type="EMBL" id="EFA82604.1"/>
    </source>
</evidence>
<keyword evidence="4" id="KW-0255">Endonuclease</keyword>
<dbReference type="OMA" id="ENNKIDQ"/>
<evidence type="ECO:0000256" key="9">
    <source>
        <dbReference type="ARBA" id="ARBA00023242"/>
    </source>
</evidence>
<organism evidence="12 13">
    <name type="scientific">Heterostelium pallidum (strain ATCC 26659 / Pp 5 / PN500)</name>
    <name type="common">Cellular slime mold</name>
    <name type="synonym">Polysphondylium pallidum</name>
    <dbReference type="NCBI Taxonomy" id="670386"/>
    <lineage>
        <taxon>Eukaryota</taxon>
        <taxon>Amoebozoa</taxon>
        <taxon>Evosea</taxon>
        <taxon>Eumycetozoa</taxon>
        <taxon>Dictyostelia</taxon>
        <taxon>Acytosteliales</taxon>
        <taxon>Acytosteliaceae</taxon>
        <taxon>Heterostelium</taxon>
    </lineage>
</organism>
<feature type="region of interest" description="Disordered" evidence="10">
    <location>
        <begin position="93"/>
        <end position="151"/>
    </location>
</feature>
<dbReference type="PANTHER" id="PTHR10150:SF0">
    <property type="entry name" value="DNA REPAIR ENDONUCLEASE XPF"/>
    <property type="match status" value="1"/>
</dbReference>
<keyword evidence="7" id="KW-0238">DNA-binding</keyword>
<sequence>MDDTLFNSFDSMLHQQLKPIWGDINKQTKQTIGNIKVLRTLSTSLLAYDCITFLKLLESVAITEAEDENSWIHTETANTLFRHARERVYIQTKLNLNKKDKDKDNHSPNKKQKTTKDNKDKDKDDNNNNSEDESTTSTKNNNSDNNDNNNKQSQNIFKRELILEENPKWNLLLQVLEEIEDINRKRMDEPENVLVIVKDERTCQQLQDYLNIGGYDMLSNRYDRLYPPDRPTTMPPQQHQNNRFKYKKNNSNGSTSNSNRFSYRSKQINQSNRKQKISETNYRKKVEKDSAGNSLFSMGVSVISNGGNMFIPNPKIISDTVADYELENNFNADDLMDFYGILHSPHVVIHPLDQSLSILNELRPRFIVIYDLEISITRQIEVYQAENPAIQIGVYLLFYGESTEERKYLSVLNREKSSFEKLIREKANLVVDTSTHVDAAEAYKLLDPESSTRVDSRYGGIVRRSLIPTTNPKIIVDSHEFKSSLPVALHGAGYEIIPKRLTVADYVITPTLAAERKSVPDLIGSFQSGRLYAQIEAMGRIYRNPLLLIEYDIQQPFISLISPEELAYTTYPRFTLSSKLIMLCRSFPKLRVLWSRSAHSTVNIFRRLKELQPEPDPQNIDELTEESVAGNGEDSEYNYGPQDVLRKLPGITDLNIKRVMDGVQDLHELSKKSQEDLQQLLGSEEEAKQLFDFFNFTINDAKSQASSSNSSFTSSKPYYNNNNNNRKRASS</sequence>
<accession>D3B761</accession>
<evidence type="ECO:0000256" key="2">
    <source>
        <dbReference type="ARBA" id="ARBA00010015"/>
    </source>
</evidence>
<comment type="caution">
    <text evidence="12">The sequence shown here is derived from an EMBL/GenBank/DDBJ whole genome shotgun (WGS) entry which is preliminary data.</text>
</comment>
<dbReference type="GO" id="GO:0003697">
    <property type="term" value="F:single-stranded DNA binding"/>
    <property type="evidence" value="ECO:0007669"/>
    <property type="project" value="TreeGrafter"/>
</dbReference>
<dbReference type="Pfam" id="PF02732">
    <property type="entry name" value="ERCC4"/>
    <property type="match status" value="1"/>
</dbReference>
<dbReference type="Gene3D" id="1.10.150.20">
    <property type="entry name" value="5' to 3' exonuclease, C-terminal subdomain"/>
    <property type="match status" value="1"/>
</dbReference>
<dbReference type="InterPro" id="IPR047520">
    <property type="entry name" value="XPF_nuclease"/>
</dbReference>